<sequence>MKIDMRIKENEVTRFHLVHPAIREYYGGNVQTTRPAIELVSIELIALLGFFGCKGFRQLGIRWTRSLHTKNYSRCKQLGNCPSKSSFSCPIEAFSNQLVTYDSLLNIVQYIFGTYLLKWKTNEQGQGSNNDQQFQKVRKK</sequence>
<dbReference type="AlphaFoldDB" id="A0A915HZR0"/>
<protein>
    <submittedName>
        <fullName evidence="2">Transposase</fullName>
    </submittedName>
</protein>
<keyword evidence="1" id="KW-1185">Reference proteome</keyword>
<name>A0A915HZR0_ROMCU</name>
<dbReference type="WBParaSite" id="nRc.2.0.1.t07365-RA">
    <property type="protein sequence ID" value="nRc.2.0.1.t07365-RA"/>
    <property type="gene ID" value="nRc.2.0.1.g07365"/>
</dbReference>
<accession>A0A915HZR0</accession>
<evidence type="ECO:0000313" key="1">
    <source>
        <dbReference type="Proteomes" id="UP000887565"/>
    </source>
</evidence>
<organism evidence="1 2">
    <name type="scientific">Romanomermis culicivorax</name>
    <name type="common">Nematode worm</name>
    <dbReference type="NCBI Taxonomy" id="13658"/>
    <lineage>
        <taxon>Eukaryota</taxon>
        <taxon>Metazoa</taxon>
        <taxon>Ecdysozoa</taxon>
        <taxon>Nematoda</taxon>
        <taxon>Enoplea</taxon>
        <taxon>Dorylaimia</taxon>
        <taxon>Mermithida</taxon>
        <taxon>Mermithoidea</taxon>
        <taxon>Mermithidae</taxon>
        <taxon>Romanomermis</taxon>
    </lineage>
</organism>
<dbReference type="Proteomes" id="UP000887565">
    <property type="component" value="Unplaced"/>
</dbReference>
<proteinExistence type="predicted"/>
<evidence type="ECO:0000313" key="2">
    <source>
        <dbReference type="WBParaSite" id="nRc.2.0.1.t07365-RA"/>
    </source>
</evidence>
<reference evidence="2" key="1">
    <citation type="submission" date="2022-11" db="UniProtKB">
        <authorList>
            <consortium name="WormBaseParasite"/>
        </authorList>
    </citation>
    <scope>IDENTIFICATION</scope>
</reference>